<dbReference type="EMBL" id="JAWJYY010000001">
    <property type="protein sequence ID" value="MDV4314646.1"/>
    <property type="molecule type" value="Genomic_DNA"/>
</dbReference>
<dbReference type="AlphaFoldDB" id="A0AAW8YXQ0"/>
<evidence type="ECO:0000313" key="2">
    <source>
        <dbReference type="Proteomes" id="UP001284654"/>
    </source>
</evidence>
<dbReference type="RefSeq" id="WP_317305389.1">
    <property type="nucleotide sequence ID" value="NZ_JAWJYY010000001.1"/>
</dbReference>
<dbReference type="Proteomes" id="UP001284654">
    <property type="component" value="Unassembled WGS sequence"/>
</dbReference>
<organism evidence="1 2">
    <name type="scientific">Acinetobacter indicus</name>
    <dbReference type="NCBI Taxonomy" id="756892"/>
    <lineage>
        <taxon>Bacteria</taxon>
        <taxon>Pseudomonadati</taxon>
        <taxon>Pseudomonadota</taxon>
        <taxon>Gammaproteobacteria</taxon>
        <taxon>Moraxellales</taxon>
        <taxon>Moraxellaceae</taxon>
        <taxon>Acinetobacter</taxon>
    </lineage>
</organism>
<name>A0AAW8YXQ0_9GAMM</name>
<proteinExistence type="predicted"/>
<accession>A0AAW8YXQ0</accession>
<gene>
    <name evidence="1" type="ORF">MSG88_02385</name>
</gene>
<evidence type="ECO:0000313" key="1">
    <source>
        <dbReference type="EMBL" id="MDV4314646.1"/>
    </source>
</evidence>
<sequence>MLRSCSKLTRFQKQSIALIYYVTSRSYLEMLLTKLDDLIQYTGGVIDLADQQYRDRVLLQEGWGMGDTSANWSTYAYPSLLDFRIDLIRIIEQTKQEKYGWTAAYNTARMLGEFQPNWMSEEEETDFKTRFDELYRLCSYYDSCVKPPRSWDLYTLFEVIKELGIFEHKVPKFKLRTDIRVNSGEPISKTGVYIPMGDRYGVPQFAWTYRDENSPTRGQLEECKTLNVLGKDLFSEFNEYTAWTPSEELKAFAIENIKNKRIEDDWDYLKSDREVQLELGPSLLANNVFSKADCSWYFVELVEDEFEEIGGEETDVFVTPELKVKGGELCPRTGYWILSNDKGKRLYFTKGTVMNKSSKDWGEEYWVYDGEE</sequence>
<reference evidence="1" key="1">
    <citation type="submission" date="2023-10" db="EMBL/GenBank/DDBJ databases">
        <authorList>
            <person name="Sykes E.M.E."/>
            <person name="Khan I.U.H."/>
            <person name="Kumar A."/>
        </authorList>
    </citation>
    <scope>NUCLEOTIDE SEQUENCE</scope>
    <source>
        <strain evidence="1">IK5</strain>
    </source>
</reference>
<protein>
    <submittedName>
        <fullName evidence="1">Uncharacterized protein</fullName>
    </submittedName>
</protein>
<comment type="caution">
    <text evidence="1">The sequence shown here is derived from an EMBL/GenBank/DDBJ whole genome shotgun (WGS) entry which is preliminary data.</text>
</comment>